<evidence type="ECO:0000313" key="3">
    <source>
        <dbReference type="EMBL" id="SBS56550.1"/>
    </source>
</evidence>
<evidence type="ECO:0000259" key="2">
    <source>
        <dbReference type="PROSITE" id="PS51455"/>
    </source>
</evidence>
<dbReference type="AlphaFoldDB" id="A0A1A8V846"/>
<keyword evidence="1" id="KW-0067">ATP-binding</keyword>
<sequence>MTLQNRFLQVVRSVSVVRSVRVTGWDPVRGATRLRADMMRWGGLRQQWKLLGLFEIDQNHEFYSLTCMMKEGLFAAIQNTISLPTNELSDDDFRSEVTQIHKAFRMQTFAGTVFASLREYLGMTEEEYQQSLCSESCFLQFISNSKSKADFFLTNDKRFFLKTQSKREIQFLLKHLKTYVEHLRRFPHSLLVKFLGVHRIQIPQGQKKYFIVMQSVFYPDERIQARFDIKGCEVSRWTEPAPEGSQVIVVLKDLNFEGQFITLGKDEEVFCVRAPSAGRTLG</sequence>
<reference evidence="3" key="1">
    <citation type="submission" date="2016-05" db="EMBL/GenBank/DDBJ databases">
        <authorList>
            <person name="Lavstsen T."/>
            <person name="Jespersen J.S."/>
        </authorList>
    </citation>
    <scope>NUCLEOTIDE SEQUENCE</scope>
    <source>
        <tissue evidence="3">Brain</tissue>
    </source>
</reference>
<protein>
    <submittedName>
        <fullName evidence="3">Phosphatidylinositol-4-phosphate 5-kinase-like 1</fullName>
    </submittedName>
</protein>
<dbReference type="Pfam" id="PF01504">
    <property type="entry name" value="PIP5K"/>
    <property type="match status" value="1"/>
</dbReference>
<dbReference type="Gene3D" id="3.30.800.10">
    <property type="entry name" value="Phosphatidylinositol Phosphate Kinase II Beta"/>
    <property type="match status" value="1"/>
</dbReference>
<dbReference type="InterPro" id="IPR002498">
    <property type="entry name" value="PInositol-4-P-4/5-kinase_core"/>
</dbReference>
<accession>A0A1A8V846</accession>
<dbReference type="SMART" id="SM00330">
    <property type="entry name" value="PIPKc"/>
    <property type="match status" value="1"/>
</dbReference>
<keyword evidence="1" id="KW-0808">Transferase</keyword>
<dbReference type="PROSITE" id="PS51455">
    <property type="entry name" value="PIPK"/>
    <property type="match status" value="1"/>
</dbReference>
<dbReference type="GO" id="GO:0046854">
    <property type="term" value="P:phosphatidylinositol phosphate biosynthetic process"/>
    <property type="evidence" value="ECO:0007669"/>
    <property type="project" value="TreeGrafter"/>
</dbReference>
<dbReference type="GO" id="GO:0005886">
    <property type="term" value="C:plasma membrane"/>
    <property type="evidence" value="ECO:0007669"/>
    <property type="project" value="TreeGrafter"/>
</dbReference>
<dbReference type="SUPFAM" id="SSF56104">
    <property type="entry name" value="SAICAR synthase-like"/>
    <property type="match status" value="1"/>
</dbReference>
<gene>
    <name evidence="3" type="primary">PIP5KL1</name>
</gene>
<dbReference type="InterPro" id="IPR027484">
    <property type="entry name" value="PInositol-4-P-5-kinase_N"/>
</dbReference>
<organism evidence="3">
    <name type="scientific">Nothobranchius furzeri</name>
    <name type="common">Turquoise killifish</name>
    <dbReference type="NCBI Taxonomy" id="105023"/>
    <lineage>
        <taxon>Eukaryota</taxon>
        <taxon>Metazoa</taxon>
        <taxon>Chordata</taxon>
        <taxon>Craniata</taxon>
        <taxon>Vertebrata</taxon>
        <taxon>Euteleostomi</taxon>
        <taxon>Actinopterygii</taxon>
        <taxon>Neopterygii</taxon>
        <taxon>Teleostei</taxon>
        <taxon>Neoteleostei</taxon>
        <taxon>Acanthomorphata</taxon>
        <taxon>Ovalentaria</taxon>
        <taxon>Atherinomorphae</taxon>
        <taxon>Cyprinodontiformes</taxon>
        <taxon>Nothobranchiidae</taxon>
        <taxon>Nothobranchius</taxon>
    </lineage>
</organism>
<dbReference type="EMBL" id="HAEJ01016093">
    <property type="protein sequence ID" value="SBS56550.1"/>
    <property type="molecule type" value="Transcribed_RNA"/>
</dbReference>
<dbReference type="InterPro" id="IPR023610">
    <property type="entry name" value="PInositol-4/5-P-5/4-kinase"/>
</dbReference>
<feature type="domain" description="PIPK" evidence="2">
    <location>
        <begin position="46"/>
        <end position="282"/>
    </location>
</feature>
<keyword evidence="1 3" id="KW-0418">Kinase</keyword>
<name>A0A1A8V846_NOTFU</name>
<keyword evidence="1" id="KW-0547">Nucleotide-binding</keyword>
<evidence type="ECO:0000256" key="1">
    <source>
        <dbReference type="PROSITE-ProRule" id="PRU00781"/>
    </source>
</evidence>
<dbReference type="PANTHER" id="PTHR23086">
    <property type="entry name" value="PHOSPHATIDYLINOSITOL-4-PHOSPHATE 5-KINASE"/>
    <property type="match status" value="1"/>
</dbReference>
<proteinExistence type="predicted"/>
<dbReference type="GO" id="GO:0016308">
    <property type="term" value="F:1-phosphatidylinositol-4-phosphate 5-kinase activity"/>
    <property type="evidence" value="ECO:0007669"/>
    <property type="project" value="TreeGrafter"/>
</dbReference>
<dbReference type="PANTHER" id="PTHR23086:SF46">
    <property type="entry name" value="PHOSPHATIDYLINOSITOL 4-PHOSPHATE 5-KINASE-LIKE PROTEIN 1"/>
    <property type="match status" value="1"/>
</dbReference>
<reference evidence="3" key="2">
    <citation type="submission" date="2016-06" db="EMBL/GenBank/DDBJ databases">
        <title>The genome of a short-lived fish provides insights into sex chromosome evolution and the genetic control of aging.</title>
        <authorList>
            <person name="Reichwald K."/>
            <person name="Felder M."/>
            <person name="Petzold A."/>
            <person name="Koch P."/>
            <person name="Groth M."/>
            <person name="Platzer M."/>
        </authorList>
    </citation>
    <scope>NUCLEOTIDE SEQUENCE</scope>
    <source>
        <tissue evidence="3">Brain</tissue>
    </source>
</reference>
<dbReference type="GO" id="GO:0005524">
    <property type="term" value="F:ATP binding"/>
    <property type="evidence" value="ECO:0007669"/>
    <property type="project" value="UniProtKB-UniRule"/>
</dbReference>